<reference evidence="1 2" key="1">
    <citation type="submission" date="2024-03" db="EMBL/GenBank/DDBJ databases">
        <title>The Acrasis kona genome and developmental transcriptomes reveal deep origins of eukaryotic multicellular pathways.</title>
        <authorList>
            <person name="Sheikh S."/>
            <person name="Fu C.-J."/>
            <person name="Brown M.W."/>
            <person name="Baldauf S.L."/>
        </authorList>
    </citation>
    <scope>NUCLEOTIDE SEQUENCE [LARGE SCALE GENOMIC DNA]</scope>
    <source>
        <strain evidence="1 2">ATCC MYA-3509</strain>
    </source>
</reference>
<accession>A0AAW2ZHK2</accession>
<organism evidence="1 2">
    <name type="scientific">Acrasis kona</name>
    <dbReference type="NCBI Taxonomy" id="1008807"/>
    <lineage>
        <taxon>Eukaryota</taxon>
        <taxon>Discoba</taxon>
        <taxon>Heterolobosea</taxon>
        <taxon>Tetramitia</taxon>
        <taxon>Eutetramitia</taxon>
        <taxon>Acrasidae</taxon>
        <taxon>Acrasis</taxon>
    </lineage>
</organism>
<dbReference type="Proteomes" id="UP001431209">
    <property type="component" value="Unassembled WGS sequence"/>
</dbReference>
<comment type="caution">
    <text evidence="1">The sequence shown here is derived from an EMBL/GenBank/DDBJ whole genome shotgun (WGS) entry which is preliminary data.</text>
</comment>
<gene>
    <name evidence="1" type="ORF">AKO1_015352</name>
</gene>
<proteinExistence type="predicted"/>
<evidence type="ECO:0000313" key="2">
    <source>
        <dbReference type="Proteomes" id="UP001431209"/>
    </source>
</evidence>
<keyword evidence="2" id="KW-1185">Reference proteome</keyword>
<evidence type="ECO:0000313" key="1">
    <source>
        <dbReference type="EMBL" id="KAL0488226.1"/>
    </source>
</evidence>
<dbReference type="AlphaFoldDB" id="A0AAW2ZHK2"/>
<name>A0AAW2ZHK2_9EUKA</name>
<protein>
    <submittedName>
        <fullName evidence="1">Adenylosuccinate synthetase</fullName>
    </submittedName>
</protein>
<sequence length="289" mass="32132">MLHNVVITSLSGVIKFKKDFLNPIRNINIVCGIIVTQVKKAKNDLSQTISYIEMQNSAVTIVDDASSNLLCICFHDVEDGWQFGKLLATQILLKFIQEAQRKSASNVLGHHNLPISQSVTNSKTITLTGQMFGSYTGRVGPHGALVQQQTDDKDEPVDYKIDQQVFNSKIPEAFRSMVNPVLKYLNKQRGVKHASLITSGNVLQSTNSDLSLTANLKILNSHTTDLMNSALDHPQMLRIEGETTTIQVIQVEHLTHLVVLCLKNADRKFMDAIIFESVTLLKKSESNDC</sequence>
<dbReference type="EMBL" id="JAOPGA020001417">
    <property type="protein sequence ID" value="KAL0488226.1"/>
    <property type="molecule type" value="Genomic_DNA"/>
</dbReference>